<evidence type="ECO:0000259" key="5">
    <source>
        <dbReference type="PROSITE" id="PS50045"/>
    </source>
</evidence>
<dbReference type="Gene3D" id="1.10.8.60">
    <property type="match status" value="1"/>
</dbReference>
<keyword evidence="7" id="KW-1185">Reference proteome</keyword>
<keyword evidence="1" id="KW-0547">Nucleotide-binding</keyword>
<evidence type="ECO:0000313" key="7">
    <source>
        <dbReference type="Proteomes" id="UP001479933"/>
    </source>
</evidence>
<dbReference type="InterPro" id="IPR058031">
    <property type="entry name" value="AAA_lid_NorR"/>
</dbReference>
<dbReference type="SUPFAM" id="SSF52540">
    <property type="entry name" value="P-loop containing nucleoside triphosphate hydrolases"/>
    <property type="match status" value="1"/>
</dbReference>
<dbReference type="Pfam" id="PF25601">
    <property type="entry name" value="AAA_lid_14"/>
    <property type="match status" value="1"/>
</dbReference>
<dbReference type="InterPro" id="IPR009057">
    <property type="entry name" value="Homeodomain-like_sf"/>
</dbReference>
<evidence type="ECO:0000256" key="1">
    <source>
        <dbReference type="ARBA" id="ARBA00022741"/>
    </source>
</evidence>
<feature type="domain" description="Sigma-54 factor interaction" evidence="5">
    <location>
        <begin position="330"/>
        <end position="508"/>
    </location>
</feature>
<dbReference type="PROSITE" id="PS50045">
    <property type="entry name" value="SIGMA54_INTERACT_4"/>
    <property type="match status" value="1"/>
</dbReference>
<dbReference type="InterPro" id="IPR002197">
    <property type="entry name" value="HTH_Fis"/>
</dbReference>
<dbReference type="Gene3D" id="1.10.10.60">
    <property type="entry name" value="Homeodomain-like"/>
    <property type="match status" value="1"/>
</dbReference>
<evidence type="ECO:0000256" key="4">
    <source>
        <dbReference type="ARBA" id="ARBA00023163"/>
    </source>
</evidence>
<dbReference type="PRINTS" id="PR01590">
    <property type="entry name" value="HTHFIS"/>
</dbReference>
<evidence type="ECO:0000256" key="3">
    <source>
        <dbReference type="ARBA" id="ARBA00023015"/>
    </source>
</evidence>
<dbReference type="PANTHER" id="PTHR32071:SF122">
    <property type="entry name" value="SIGMA FACTOR"/>
    <property type="match status" value="1"/>
</dbReference>
<dbReference type="Gene3D" id="3.30.450.40">
    <property type="match status" value="1"/>
</dbReference>
<keyword evidence="4" id="KW-0804">Transcription</keyword>
<dbReference type="Pfam" id="PF02954">
    <property type="entry name" value="HTH_8"/>
    <property type="match status" value="1"/>
</dbReference>
<dbReference type="InterPro" id="IPR002078">
    <property type="entry name" value="Sigma_54_int"/>
</dbReference>
<dbReference type="SUPFAM" id="SSF46689">
    <property type="entry name" value="Homeodomain-like"/>
    <property type="match status" value="1"/>
</dbReference>
<dbReference type="EMBL" id="CP136137">
    <property type="protein sequence ID" value="WYY06067.1"/>
    <property type="molecule type" value="Genomic_DNA"/>
</dbReference>
<evidence type="ECO:0000256" key="2">
    <source>
        <dbReference type="ARBA" id="ARBA00022840"/>
    </source>
</evidence>
<protein>
    <submittedName>
        <fullName evidence="6">Helix-turn-helix domain-containing protein</fullName>
    </submittedName>
</protein>
<sequence>MADLDIELVRERFLSDELSTGHVREQIETSWRRSKALEVASTHVAVPFIGEPDLDSLLVAAANPVIENLVATLSDEPISVILTSDDGVVLSRSAQRTDLRHRLDDVQLAPGFSYSEEFVGTNGIGTALATRRSTLVVGPEHYSAALTGLACAGVPIIHPISGVMLGALDMTGRSAIGGQLMLSLAEATVKEIEALIVQHSGEGHVAAFNAYLAERRRNPSAMFIVLGEDMTLMNEKLRRTLGSADVAALIEYAIDGAHAGLRSAVQTLPSGRTVRLTRVEDAGATLALFVVRLADEDTRSGSVRRGLSAALPGLVGWSVPWRILCDELRHALSSSIWVAVDGEAGTGRCAALRAAAETHRPGFVRVFDAAELVVGSDQMRVLEDELADDGFSVIIRNIDRSPAESIDSISALLTMNADRGWVGATMTSSDDSGAVFDNLIVPHFARTVMVPALRHRISDLQVLVPQLLRELTSGGDLAVTPAAMRMLSAYEWPGNVAQLRKVLRDVVRQQRAGTLDVDALPPEVWSHGRSALSPIERMERDAIVEALRAHEFDKERAAAALGISRATIYRRIKQFGISN</sequence>
<keyword evidence="3" id="KW-0805">Transcription regulation</keyword>
<dbReference type="Proteomes" id="UP001479933">
    <property type="component" value="Chromosome"/>
</dbReference>
<dbReference type="RefSeq" id="WP_066161695.1">
    <property type="nucleotide sequence ID" value="NZ_CP136137.1"/>
</dbReference>
<organism evidence="6 7">
    <name type="scientific">Gordonia hydrophobica</name>
    <dbReference type="NCBI Taxonomy" id="40516"/>
    <lineage>
        <taxon>Bacteria</taxon>
        <taxon>Bacillati</taxon>
        <taxon>Actinomycetota</taxon>
        <taxon>Actinomycetes</taxon>
        <taxon>Mycobacteriales</taxon>
        <taxon>Gordoniaceae</taxon>
        <taxon>Gordonia</taxon>
    </lineage>
</organism>
<reference evidence="6 7" key="1">
    <citation type="journal article" date="2023" name="Virus Evol.">
        <title>Computational host range prediction-The good, the bad, and the ugly.</title>
        <authorList>
            <person name="Howell A.A."/>
            <person name="Versoza C.J."/>
            <person name="Pfeifer S.P."/>
        </authorList>
    </citation>
    <scope>NUCLEOTIDE SEQUENCE [LARGE SCALE GENOMIC DNA]</scope>
    <source>
        <strain evidence="6 7">1610/1b</strain>
    </source>
</reference>
<keyword evidence="2" id="KW-0067">ATP-binding</keyword>
<gene>
    <name evidence="6" type="ORF">RVF87_13390</name>
</gene>
<accession>A0ABZ2TXC9</accession>
<dbReference type="InterPro" id="IPR029016">
    <property type="entry name" value="GAF-like_dom_sf"/>
</dbReference>
<evidence type="ECO:0000313" key="6">
    <source>
        <dbReference type="EMBL" id="WYY06067.1"/>
    </source>
</evidence>
<dbReference type="InterPro" id="IPR027417">
    <property type="entry name" value="P-loop_NTPase"/>
</dbReference>
<name>A0ABZ2TXC9_9ACTN</name>
<proteinExistence type="predicted"/>
<dbReference type="PANTHER" id="PTHR32071">
    <property type="entry name" value="TRANSCRIPTIONAL REGULATORY PROTEIN"/>
    <property type="match status" value="1"/>
</dbReference>